<feature type="chain" id="PRO_5012060359" evidence="1">
    <location>
        <begin position="18"/>
        <end position="195"/>
    </location>
</feature>
<protein>
    <submittedName>
        <fullName evidence="3">Lipid-binding protein</fullName>
    </submittedName>
</protein>
<dbReference type="RefSeq" id="WP_088248599.1">
    <property type="nucleotide sequence ID" value="NZ_BNAM01000007.1"/>
</dbReference>
<dbReference type="Gene3D" id="2.40.128.110">
    <property type="entry name" value="Lipid/polyisoprenoid-binding, YceI-like"/>
    <property type="match status" value="1"/>
</dbReference>
<evidence type="ECO:0000256" key="1">
    <source>
        <dbReference type="SAM" id="SignalP"/>
    </source>
</evidence>
<sequence length="195" mass="20734">MRSLLLLPALLLGSALAAPVTYRVAPLDHVNIVTAENETDIENFTAVTSKVSGTVIFDPAARTGSADLTVNGASLSTGVPLRDEHMRSADWFNFDKMPAITFKSTRVQYVSGDNYRVTGTLTMNGVTRTVISTARVKLTPANDVTRASGIAGDALAVSVAFNVKLSDFGVKHMAVQAGRVKDTLPVTIKLIASNR</sequence>
<dbReference type="SUPFAM" id="SSF101874">
    <property type="entry name" value="YceI-like"/>
    <property type="match status" value="1"/>
</dbReference>
<dbReference type="InterPro" id="IPR007372">
    <property type="entry name" value="Lipid/polyisoprenoid-bd_YceI"/>
</dbReference>
<dbReference type="Pfam" id="PF04264">
    <property type="entry name" value="YceI"/>
    <property type="match status" value="1"/>
</dbReference>
<feature type="domain" description="Lipid/polyisoprenoid-binding YceI-like" evidence="2">
    <location>
        <begin position="21"/>
        <end position="193"/>
    </location>
</feature>
<dbReference type="OrthoDB" id="9811006at2"/>
<keyword evidence="4" id="KW-1185">Reference proteome</keyword>
<evidence type="ECO:0000313" key="4">
    <source>
        <dbReference type="Proteomes" id="UP000197208"/>
    </source>
</evidence>
<dbReference type="PANTHER" id="PTHR34406:SF1">
    <property type="entry name" value="PROTEIN YCEI"/>
    <property type="match status" value="1"/>
</dbReference>
<dbReference type="Proteomes" id="UP000197208">
    <property type="component" value="Unassembled WGS sequence"/>
</dbReference>
<evidence type="ECO:0000259" key="2">
    <source>
        <dbReference type="SMART" id="SM00867"/>
    </source>
</evidence>
<gene>
    <name evidence="3" type="ORF">CBQ26_10350</name>
</gene>
<keyword evidence="1" id="KW-0732">Signal</keyword>
<evidence type="ECO:0000313" key="3">
    <source>
        <dbReference type="EMBL" id="OWL95994.1"/>
    </source>
</evidence>
<name>A0A246BKY9_9DEIO</name>
<dbReference type="SMART" id="SM00867">
    <property type="entry name" value="YceI"/>
    <property type="match status" value="1"/>
</dbReference>
<dbReference type="AlphaFoldDB" id="A0A246BKY9"/>
<dbReference type="InterPro" id="IPR036761">
    <property type="entry name" value="TTHA0802/YceI-like_sf"/>
</dbReference>
<reference evidence="3 4" key="1">
    <citation type="submission" date="2017-05" db="EMBL/GenBank/DDBJ databases">
        <title>De novo genome assembly of Deniococcus indicus strain DR1.</title>
        <authorList>
            <person name="Chauhan D."/>
            <person name="Yennamalli R.M."/>
            <person name="Priyadarshini R."/>
        </authorList>
    </citation>
    <scope>NUCLEOTIDE SEQUENCE [LARGE SCALE GENOMIC DNA]</scope>
    <source>
        <strain evidence="3 4">DR1</strain>
    </source>
</reference>
<organism evidence="3 4">
    <name type="scientific">Deinococcus indicus</name>
    <dbReference type="NCBI Taxonomy" id="223556"/>
    <lineage>
        <taxon>Bacteria</taxon>
        <taxon>Thermotogati</taxon>
        <taxon>Deinococcota</taxon>
        <taxon>Deinococci</taxon>
        <taxon>Deinococcales</taxon>
        <taxon>Deinococcaceae</taxon>
        <taxon>Deinococcus</taxon>
    </lineage>
</organism>
<proteinExistence type="predicted"/>
<accession>A0A246BKY9</accession>
<feature type="signal peptide" evidence="1">
    <location>
        <begin position="1"/>
        <end position="17"/>
    </location>
</feature>
<dbReference type="PANTHER" id="PTHR34406">
    <property type="entry name" value="PROTEIN YCEI"/>
    <property type="match status" value="1"/>
</dbReference>
<dbReference type="EMBL" id="NHMK01000013">
    <property type="protein sequence ID" value="OWL95994.1"/>
    <property type="molecule type" value="Genomic_DNA"/>
</dbReference>
<comment type="caution">
    <text evidence="3">The sequence shown here is derived from an EMBL/GenBank/DDBJ whole genome shotgun (WGS) entry which is preliminary data.</text>
</comment>